<dbReference type="FunFam" id="3.40.50.620:FF:000032">
    <property type="entry name" value="Valine--tRNA ligase"/>
    <property type="match status" value="1"/>
</dbReference>
<evidence type="ECO:0000256" key="4">
    <source>
        <dbReference type="ARBA" id="ARBA00022598"/>
    </source>
</evidence>
<keyword evidence="9 12" id="KW-0030">Aminoacyl-tRNA synthetase</keyword>
<dbReference type="SUPFAM" id="SSF46589">
    <property type="entry name" value="tRNA-binding arm"/>
    <property type="match status" value="1"/>
</dbReference>
<dbReference type="FunFam" id="1.10.730.10:FF:000014">
    <property type="entry name" value="Valine--tRNA ligase"/>
    <property type="match status" value="1"/>
</dbReference>
<evidence type="ECO:0000259" key="13">
    <source>
        <dbReference type="Pfam" id="PF00133"/>
    </source>
</evidence>
<proteinExistence type="inferred from homology"/>
<dbReference type="eggNOG" id="COG0525">
    <property type="taxonomic scope" value="Bacteria"/>
</dbReference>
<dbReference type="InterPro" id="IPR002300">
    <property type="entry name" value="aa-tRNA-synth_Ia"/>
</dbReference>
<feature type="domain" description="Valyl-tRNA synthetase tRNA-binding arm" evidence="15">
    <location>
        <begin position="808"/>
        <end position="872"/>
    </location>
</feature>
<dbReference type="FunFam" id="3.90.740.10:FF:000015">
    <property type="entry name" value="Valine--tRNA ligase"/>
    <property type="match status" value="1"/>
</dbReference>
<dbReference type="GO" id="GO:0006438">
    <property type="term" value="P:valyl-tRNA aminoacylation"/>
    <property type="evidence" value="ECO:0007669"/>
    <property type="project" value="UniProtKB-UniRule"/>
</dbReference>
<comment type="domain">
    <text evidence="12">The C-terminal coiled-coil domain is crucial for aminoacylation activity.</text>
</comment>
<evidence type="ECO:0000256" key="1">
    <source>
        <dbReference type="ARBA" id="ARBA00004496"/>
    </source>
</evidence>
<dbReference type="Gene3D" id="3.90.740.10">
    <property type="entry name" value="Valyl/Leucyl/Isoleucyl-tRNA synthetase, editing domain"/>
    <property type="match status" value="1"/>
</dbReference>
<keyword evidence="4 12" id="KW-0436">Ligase</keyword>
<dbReference type="SUPFAM" id="SSF52374">
    <property type="entry name" value="Nucleotidylyl transferase"/>
    <property type="match status" value="1"/>
</dbReference>
<gene>
    <name evidence="12" type="primary">valS</name>
    <name evidence="16" type="ordered locus">MROS_1285</name>
</gene>
<dbReference type="PANTHER" id="PTHR11946">
    <property type="entry name" value="VALYL-TRNA SYNTHETASES"/>
    <property type="match status" value="1"/>
</dbReference>
<keyword evidence="6 12" id="KW-0067">ATP-binding</keyword>
<dbReference type="KEGG" id="mro:MROS_1285"/>
<feature type="short sequence motif" description="'KMSKS' region" evidence="12">
    <location>
        <begin position="522"/>
        <end position="526"/>
    </location>
</feature>
<reference evidence="16 17" key="1">
    <citation type="journal article" date="2013" name="PLoS ONE">
        <title>Genomic analysis of Melioribacter roseus, facultatively anaerobic organotrophic bacterium representing a novel deep lineage within Bacteriodetes/Chlorobi group.</title>
        <authorList>
            <person name="Kadnikov V.V."/>
            <person name="Mardanov A.V."/>
            <person name="Podosokorskaya O.A."/>
            <person name="Gavrilov S.N."/>
            <person name="Kublanov I.V."/>
            <person name="Beletsky A.V."/>
            <person name="Bonch-Osmolovskaya E.A."/>
            <person name="Ravin N.V."/>
        </authorList>
    </citation>
    <scope>NUCLEOTIDE SEQUENCE [LARGE SCALE GENOMIC DNA]</scope>
    <source>
        <strain evidence="17">JCM 17771 / P3M-2</strain>
    </source>
</reference>
<dbReference type="Proteomes" id="UP000009011">
    <property type="component" value="Chromosome"/>
</dbReference>
<dbReference type="RefSeq" id="WP_014855957.1">
    <property type="nucleotide sequence ID" value="NC_018178.1"/>
</dbReference>
<feature type="binding site" evidence="12">
    <location>
        <position position="525"/>
    </location>
    <ligand>
        <name>ATP</name>
        <dbReference type="ChEBI" id="CHEBI:30616"/>
    </ligand>
</feature>
<dbReference type="InterPro" id="IPR037118">
    <property type="entry name" value="Val-tRNA_synth_C_sf"/>
</dbReference>
<dbReference type="Gene3D" id="1.10.730.10">
    <property type="entry name" value="Isoleucyl-tRNA Synthetase, Domain 1"/>
    <property type="match status" value="1"/>
</dbReference>
<dbReference type="NCBIfam" id="TIGR00422">
    <property type="entry name" value="valS"/>
    <property type="match status" value="1"/>
</dbReference>
<dbReference type="Pfam" id="PF00133">
    <property type="entry name" value="tRNA-synt_1"/>
    <property type="match status" value="2"/>
</dbReference>
<dbReference type="GO" id="GO:0005524">
    <property type="term" value="F:ATP binding"/>
    <property type="evidence" value="ECO:0007669"/>
    <property type="project" value="UniProtKB-UniRule"/>
</dbReference>
<evidence type="ECO:0000256" key="11">
    <source>
        <dbReference type="ARBA" id="ARBA00060830"/>
    </source>
</evidence>
<comment type="subcellular location">
    <subcellularLocation>
        <location evidence="1 12">Cytoplasm</location>
    </subcellularLocation>
</comment>
<name>I6YVE8_MELRP</name>
<dbReference type="PATRIC" id="fig|1191523.3.peg.1363"/>
<dbReference type="InterPro" id="IPR014729">
    <property type="entry name" value="Rossmann-like_a/b/a_fold"/>
</dbReference>
<comment type="domain">
    <text evidence="12">ValRS has two distinct active sites: one for aminoacylation and one for editing. The misactivated threonine is translocated from the active site to the editing site.</text>
</comment>
<dbReference type="HAMAP" id="MF_02004">
    <property type="entry name" value="Val_tRNA_synth_type1"/>
    <property type="match status" value="1"/>
</dbReference>
<accession>I6YVE8</accession>
<dbReference type="SUPFAM" id="SSF50677">
    <property type="entry name" value="ValRS/IleRS/LeuRS editing domain"/>
    <property type="match status" value="1"/>
</dbReference>
<evidence type="ECO:0000256" key="3">
    <source>
        <dbReference type="ARBA" id="ARBA00022490"/>
    </source>
</evidence>
<dbReference type="HOGENOM" id="CLU_001493_0_2_10"/>
<dbReference type="FunFam" id="1.10.287.380:FF:000001">
    <property type="entry name" value="Valine--tRNA ligase"/>
    <property type="match status" value="1"/>
</dbReference>
<dbReference type="EC" id="6.1.1.9" evidence="12"/>
<dbReference type="CDD" id="cd00817">
    <property type="entry name" value="ValRS_core"/>
    <property type="match status" value="1"/>
</dbReference>
<organism evidence="16 17">
    <name type="scientific">Melioribacter roseus (strain DSM 23840 / JCM 17771 / VKM B-2668 / P3M-2)</name>
    <dbReference type="NCBI Taxonomy" id="1191523"/>
    <lineage>
        <taxon>Bacteria</taxon>
        <taxon>Pseudomonadati</taxon>
        <taxon>Ignavibacteriota</taxon>
        <taxon>Ignavibacteria</taxon>
        <taxon>Ignavibacteriales</taxon>
        <taxon>Melioribacteraceae</taxon>
        <taxon>Melioribacter</taxon>
    </lineage>
</organism>
<dbReference type="STRING" id="1191523.MROS_1285"/>
<evidence type="ECO:0000256" key="8">
    <source>
        <dbReference type="ARBA" id="ARBA00023054"/>
    </source>
</evidence>
<evidence type="ECO:0000256" key="9">
    <source>
        <dbReference type="ARBA" id="ARBA00023146"/>
    </source>
</evidence>
<protein>
    <recommendedName>
        <fullName evidence="12">Valine--tRNA ligase</fullName>
        <ecNumber evidence="12">6.1.1.9</ecNumber>
    </recommendedName>
    <alternativeName>
        <fullName evidence="12">Valyl-tRNA synthetase</fullName>
        <shortName evidence="12">ValRS</shortName>
    </alternativeName>
</protein>
<dbReference type="NCBIfam" id="NF004349">
    <property type="entry name" value="PRK05729.1"/>
    <property type="match status" value="1"/>
</dbReference>
<keyword evidence="5 12" id="KW-0547">Nucleotide-binding</keyword>
<comment type="similarity">
    <text evidence="11 12">Belongs to the class-I aminoacyl-tRNA synthetase family. ValS type 1 subfamily.</text>
</comment>
<evidence type="ECO:0000256" key="2">
    <source>
        <dbReference type="ARBA" id="ARBA00011245"/>
    </source>
</evidence>
<dbReference type="Pfam" id="PF08264">
    <property type="entry name" value="Anticodon_1"/>
    <property type="match status" value="1"/>
</dbReference>
<dbReference type="PROSITE" id="PS00178">
    <property type="entry name" value="AA_TRNA_LIGASE_I"/>
    <property type="match status" value="1"/>
</dbReference>
<dbReference type="InterPro" id="IPR033705">
    <property type="entry name" value="Anticodon_Ia_Val"/>
</dbReference>
<keyword evidence="3 12" id="KW-0963">Cytoplasm</keyword>
<dbReference type="GO" id="GO:0004832">
    <property type="term" value="F:valine-tRNA ligase activity"/>
    <property type="evidence" value="ECO:0007669"/>
    <property type="project" value="UniProtKB-UniRule"/>
</dbReference>
<dbReference type="InterPro" id="IPR010978">
    <property type="entry name" value="tRNA-bd_arm"/>
</dbReference>
<dbReference type="CDD" id="cd07962">
    <property type="entry name" value="Anticodon_Ia_Val"/>
    <property type="match status" value="1"/>
</dbReference>
<feature type="domain" description="Aminoacyl-tRNA synthetase class Ia" evidence="13">
    <location>
        <begin position="21"/>
        <end position="433"/>
    </location>
</feature>
<keyword evidence="8 12" id="KW-0175">Coiled coil</keyword>
<dbReference type="PRINTS" id="PR00986">
    <property type="entry name" value="TRNASYNTHVAL"/>
</dbReference>
<comment type="catalytic activity">
    <reaction evidence="10 12">
        <text>tRNA(Val) + L-valine + ATP = L-valyl-tRNA(Val) + AMP + diphosphate</text>
        <dbReference type="Rhea" id="RHEA:10704"/>
        <dbReference type="Rhea" id="RHEA-COMP:9672"/>
        <dbReference type="Rhea" id="RHEA-COMP:9708"/>
        <dbReference type="ChEBI" id="CHEBI:30616"/>
        <dbReference type="ChEBI" id="CHEBI:33019"/>
        <dbReference type="ChEBI" id="CHEBI:57762"/>
        <dbReference type="ChEBI" id="CHEBI:78442"/>
        <dbReference type="ChEBI" id="CHEBI:78537"/>
        <dbReference type="ChEBI" id="CHEBI:456215"/>
        <dbReference type="EC" id="6.1.1.9"/>
    </reaction>
</comment>
<dbReference type="InterPro" id="IPR019499">
    <property type="entry name" value="Val-tRNA_synth_tRNA-bd"/>
</dbReference>
<dbReference type="InterPro" id="IPR002303">
    <property type="entry name" value="Valyl-tRNA_ligase"/>
</dbReference>
<dbReference type="SUPFAM" id="SSF47323">
    <property type="entry name" value="Anticodon-binding domain of a subclass of class I aminoacyl-tRNA synthetases"/>
    <property type="match status" value="1"/>
</dbReference>
<dbReference type="Gene3D" id="3.40.50.620">
    <property type="entry name" value="HUPs"/>
    <property type="match status" value="3"/>
</dbReference>
<feature type="domain" description="Methionyl/Valyl/Leucyl/Isoleucyl-tRNA synthetase anticodon-binding" evidence="14">
    <location>
        <begin position="605"/>
        <end position="754"/>
    </location>
</feature>
<dbReference type="PANTHER" id="PTHR11946:SF93">
    <property type="entry name" value="VALINE--TRNA LIGASE, CHLOROPLASTIC_MITOCHONDRIAL 2"/>
    <property type="match status" value="1"/>
</dbReference>
<dbReference type="AlphaFoldDB" id="I6YVE8"/>
<evidence type="ECO:0000259" key="14">
    <source>
        <dbReference type="Pfam" id="PF08264"/>
    </source>
</evidence>
<dbReference type="GO" id="GO:0002161">
    <property type="term" value="F:aminoacyl-tRNA deacylase activity"/>
    <property type="evidence" value="ECO:0007669"/>
    <property type="project" value="InterPro"/>
</dbReference>
<dbReference type="InterPro" id="IPR009008">
    <property type="entry name" value="Val/Leu/Ile-tRNA-synth_edit"/>
</dbReference>
<feature type="short sequence motif" description="'HIGH' region" evidence="12">
    <location>
        <begin position="50"/>
        <end position="60"/>
    </location>
</feature>
<sequence length="874" mass="102086">MKPKNLSEIPKAYNPSDAEGKWYKYWYDHNLYHSEVDETKVPYTIVIPPPNITGILHIGHILNNTLQDIYIRYKRMMGFNACWVPGIDHASIATEAKVVAMLKEKGIDKKDLTREEFLKYCYEWKEKYGGIIFQQLRKLGVSCDWQRERFTMDEHYYRKVIEAFVKLYKEGYIYRGYRMVNWDPASKSAISDEEVFYKEVKGHLWHIKYPVKGTNEFLVVATTRPETMLGDTAVAVNPNDERYKHLIGKTVTLPIVGREIPVIADEYVDMEFGTGAVKVTPAHDVNDYEMGLRHNLEMINIFNEEASTNENAPEEFRNLDRYEARKKVVKKLEELGFLLKTEDYTHKVGYSQRGNVPIEPYLSEQWFMKMDELAKPALEVVLDGKIKFHPEHWIKTYEHWMTNIRDWCISRQLWWGHRIPVWYHKETGEIYCEVDPPADIENWTQDEDVLDTWASSWLWAQDVFTNERDQRYYYPTDLLVTAPDIIFFWVARMIIAGMHFMKEIPFKDVYFTSTVRDTQGRKMSKSLGNSPDPLDLIEEYGADALRFTMTYISPLGQDVHFSNEMVEIGRNFANKIWNAGRFLLMNAQNIEIKPDLADKHIDFTDRWIISRFNRTLKEFTDAIDNFEVNAASKILYSYVWNDFCDWYVELSKERLYKGSDEEKSAVLTRALKLYGEMLKMVHPFMPFITEEIWQLLDSRKEGESISIEEFPKYDEQKIDSAAEKETEFLQGIITAIRNIRGELNIPPSKNINVYLKSGETTEGQIRYIKALVKADKIEAGAGLLKPKASASSVVKECEIFVPLEGLIDLDKERGRIEKEIERISKSLEGVKKKLSNENFVSKAPADVVEREKAKQKDWETALEKLESIYNDLKG</sequence>
<dbReference type="GO" id="GO:0005829">
    <property type="term" value="C:cytosol"/>
    <property type="evidence" value="ECO:0007669"/>
    <property type="project" value="TreeGrafter"/>
</dbReference>
<dbReference type="InterPro" id="IPR013155">
    <property type="entry name" value="M/V/L/I-tRNA-synth_anticd-bd"/>
</dbReference>
<dbReference type="Pfam" id="PF10458">
    <property type="entry name" value="Val_tRNA-synt_C"/>
    <property type="match status" value="1"/>
</dbReference>
<evidence type="ECO:0000256" key="10">
    <source>
        <dbReference type="ARBA" id="ARBA00047552"/>
    </source>
</evidence>
<evidence type="ECO:0000256" key="7">
    <source>
        <dbReference type="ARBA" id="ARBA00022917"/>
    </source>
</evidence>
<feature type="domain" description="Aminoacyl-tRNA synthetase class Ia" evidence="13">
    <location>
        <begin position="441"/>
        <end position="562"/>
    </location>
</feature>
<keyword evidence="7 12" id="KW-0648">Protein biosynthesis</keyword>
<evidence type="ECO:0000256" key="5">
    <source>
        <dbReference type="ARBA" id="ARBA00022741"/>
    </source>
</evidence>
<dbReference type="EMBL" id="CP003557">
    <property type="protein sequence ID" value="AFN74522.1"/>
    <property type="molecule type" value="Genomic_DNA"/>
</dbReference>
<evidence type="ECO:0000313" key="16">
    <source>
        <dbReference type="EMBL" id="AFN74522.1"/>
    </source>
</evidence>
<dbReference type="InterPro" id="IPR009080">
    <property type="entry name" value="tRNAsynth_Ia_anticodon-bd"/>
</dbReference>
<keyword evidence="17" id="KW-1185">Reference proteome</keyword>
<comment type="function">
    <text evidence="12">Catalyzes the attachment of valine to tRNA(Val). As ValRS can inadvertently accommodate and process structurally similar amino acids such as threonine, to avoid such errors, it has a 'posttransfer' editing activity that hydrolyzes mischarged Thr-tRNA(Val) in a tRNA-dependent manner.</text>
</comment>
<evidence type="ECO:0000256" key="6">
    <source>
        <dbReference type="ARBA" id="ARBA00022840"/>
    </source>
</evidence>
<evidence type="ECO:0000259" key="15">
    <source>
        <dbReference type="Pfam" id="PF10458"/>
    </source>
</evidence>
<dbReference type="InterPro" id="IPR001412">
    <property type="entry name" value="aa-tRNA-synth_I_CS"/>
</dbReference>
<evidence type="ECO:0000313" key="17">
    <source>
        <dbReference type="Proteomes" id="UP000009011"/>
    </source>
</evidence>
<comment type="subunit">
    <text evidence="2 12">Monomer.</text>
</comment>
<dbReference type="Gene3D" id="1.10.287.380">
    <property type="entry name" value="Valyl-tRNA synthetase, C-terminal domain"/>
    <property type="match status" value="1"/>
</dbReference>
<evidence type="ECO:0000256" key="12">
    <source>
        <dbReference type="HAMAP-Rule" id="MF_02004"/>
    </source>
</evidence>